<evidence type="ECO:0000313" key="5">
    <source>
        <dbReference type="Proteomes" id="UP001652625"/>
    </source>
</evidence>
<dbReference type="SUPFAM" id="SSF55550">
    <property type="entry name" value="SH2 domain"/>
    <property type="match status" value="1"/>
</dbReference>
<dbReference type="SMART" id="SM00252">
    <property type="entry name" value="SH2"/>
    <property type="match status" value="1"/>
</dbReference>
<dbReference type="InterPro" id="IPR036860">
    <property type="entry name" value="SH2_dom_sf"/>
</dbReference>
<dbReference type="GeneID" id="105849118"/>
<gene>
    <name evidence="6" type="primary">LOC105849118</name>
</gene>
<evidence type="ECO:0000256" key="2">
    <source>
        <dbReference type="PROSITE-ProRule" id="PRU00191"/>
    </source>
</evidence>
<dbReference type="PRINTS" id="PR00629">
    <property type="entry name" value="SHCPIDOMAIN"/>
</dbReference>
<organism evidence="5 6">
    <name type="scientific">Hydra vulgaris</name>
    <name type="common">Hydra</name>
    <name type="synonym">Hydra attenuata</name>
    <dbReference type="NCBI Taxonomy" id="6087"/>
    <lineage>
        <taxon>Eukaryota</taxon>
        <taxon>Metazoa</taxon>
        <taxon>Cnidaria</taxon>
        <taxon>Hydrozoa</taxon>
        <taxon>Hydroidolina</taxon>
        <taxon>Anthoathecata</taxon>
        <taxon>Aplanulata</taxon>
        <taxon>Hydridae</taxon>
        <taxon>Hydra</taxon>
    </lineage>
</organism>
<evidence type="ECO:0000313" key="6">
    <source>
        <dbReference type="RefSeq" id="XP_065672990.1"/>
    </source>
</evidence>
<dbReference type="InterPro" id="IPR011993">
    <property type="entry name" value="PH-like_dom_sf"/>
</dbReference>
<accession>A0ABM4DEZ4</accession>
<dbReference type="InterPro" id="IPR006019">
    <property type="entry name" value="PID_Shc-like"/>
</dbReference>
<sequence>MKCGIISKFKKDSSSKDHWRSDTGSFIKKPSNGWLHSNDAFKTGVNYETKYVGAVKILESMRMFAFNQRGDILREAISKCCIESKIYNFKKSKVTMAYNVIGDVILTNSGEKVLTNISTKSIKSTSLTGEVIFEHMVENISFCALGEKQYKNFIGYISKDLSFDRACFVFECGNDLSNNIILSVGQAFELKYKKHLQTQPKIQPIVGRFTDPLFEAPEKDFCKVSPNIYIGSLKTKQYENLIDSNVKSNHYTALNFDDSLDCATIFDNPIASFEKSSFKIDELSKENFCNDSVDSLYENKKILEINHKFEKNTENKKNTEYELLNKKNDKKSDDNDNLMDFFNDDRNPSETFINNNNPMEVLKDYDPVDNIVDLLNTNTEYDKKYKIVDCSTINEGTKNIDYNIKSEEYLLFDKNDQEISNVASVSVDGNFRALKHNHMNSGKVEGSITETCSISDNTVSKNLDQERWFHGLISRDIAKNLIKKNGQFLVRESAAKQGQYILTGMRDGKLMNILLVDPEGKVRTRDHAFNTVSELIKFHFEHNIPISAGSQTLFLINEVPFF</sequence>
<evidence type="ECO:0000259" key="3">
    <source>
        <dbReference type="PROSITE" id="PS01179"/>
    </source>
</evidence>
<evidence type="ECO:0000259" key="4">
    <source>
        <dbReference type="PROSITE" id="PS50001"/>
    </source>
</evidence>
<feature type="domain" description="SH2" evidence="4">
    <location>
        <begin position="468"/>
        <end position="559"/>
    </location>
</feature>
<dbReference type="SUPFAM" id="SSF50729">
    <property type="entry name" value="PH domain-like"/>
    <property type="match status" value="1"/>
</dbReference>
<proteinExistence type="predicted"/>
<dbReference type="Gene3D" id="2.30.29.30">
    <property type="entry name" value="Pleckstrin-homology domain (PH domain)/Phosphotyrosine-binding domain (PTB)"/>
    <property type="match status" value="1"/>
</dbReference>
<dbReference type="InterPro" id="IPR000980">
    <property type="entry name" value="SH2"/>
</dbReference>
<dbReference type="InterPro" id="IPR006020">
    <property type="entry name" value="PTB/PI_dom"/>
</dbReference>
<dbReference type="PANTHER" id="PTHR10337:SF11">
    <property type="entry name" value="DSHC PROTEIN"/>
    <property type="match status" value="1"/>
</dbReference>
<dbReference type="Proteomes" id="UP001652625">
    <property type="component" value="Chromosome 13"/>
</dbReference>
<dbReference type="PRINTS" id="PR00401">
    <property type="entry name" value="SH2DOMAIN"/>
</dbReference>
<evidence type="ECO:0000256" key="1">
    <source>
        <dbReference type="ARBA" id="ARBA00022999"/>
    </source>
</evidence>
<dbReference type="SMART" id="SM00462">
    <property type="entry name" value="PTB"/>
    <property type="match status" value="1"/>
</dbReference>
<protein>
    <submittedName>
        <fullName evidence="6">SHC-transforming protein 1 isoform X2</fullName>
    </submittedName>
</protein>
<dbReference type="InterPro" id="IPR051235">
    <property type="entry name" value="CEP152/SHC-Transforming"/>
</dbReference>
<reference evidence="6" key="1">
    <citation type="submission" date="2025-08" db="UniProtKB">
        <authorList>
            <consortium name="RefSeq"/>
        </authorList>
    </citation>
    <scope>IDENTIFICATION</scope>
</reference>
<dbReference type="Pfam" id="PF00017">
    <property type="entry name" value="SH2"/>
    <property type="match status" value="1"/>
</dbReference>
<dbReference type="PROSITE" id="PS50001">
    <property type="entry name" value="SH2"/>
    <property type="match status" value="1"/>
</dbReference>
<dbReference type="PANTHER" id="PTHR10337">
    <property type="entry name" value="SHC TRANSFORMING PROTEIN"/>
    <property type="match status" value="1"/>
</dbReference>
<dbReference type="PROSITE" id="PS01179">
    <property type="entry name" value="PID"/>
    <property type="match status" value="1"/>
</dbReference>
<feature type="domain" description="PID" evidence="3">
    <location>
        <begin position="44"/>
        <end position="200"/>
    </location>
</feature>
<keyword evidence="5" id="KW-1185">Reference proteome</keyword>
<name>A0ABM4DEZ4_HYDVU</name>
<dbReference type="RefSeq" id="XP_065672990.1">
    <property type="nucleotide sequence ID" value="XM_065816918.1"/>
</dbReference>
<dbReference type="Gene3D" id="3.30.505.10">
    <property type="entry name" value="SH2 domain"/>
    <property type="match status" value="1"/>
</dbReference>
<keyword evidence="1 2" id="KW-0727">SH2 domain</keyword>
<dbReference type="Pfam" id="PF00640">
    <property type="entry name" value="PID"/>
    <property type="match status" value="1"/>
</dbReference>